<dbReference type="GO" id="GO:0006508">
    <property type="term" value="P:proteolysis"/>
    <property type="evidence" value="ECO:0007669"/>
    <property type="project" value="InterPro"/>
</dbReference>
<dbReference type="Gene3D" id="3.40.50.200">
    <property type="entry name" value="Peptidase S8/S53 domain"/>
    <property type="match status" value="1"/>
</dbReference>
<keyword evidence="4" id="KW-1185">Reference proteome</keyword>
<dbReference type="InterPro" id="IPR036852">
    <property type="entry name" value="Peptidase_S8/S53_dom_sf"/>
</dbReference>
<dbReference type="CDD" id="cd04056">
    <property type="entry name" value="Peptidases_S53"/>
    <property type="match status" value="1"/>
</dbReference>
<proteinExistence type="predicted"/>
<reference evidence="3 4" key="1">
    <citation type="submission" date="2019-07" db="EMBL/GenBank/DDBJ databases">
        <authorList>
            <person name="Kim J."/>
        </authorList>
    </citation>
    <scope>NUCLEOTIDE SEQUENCE [LARGE SCALE GENOMIC DNA]</scope>
    <source>
        <strain evidence="3 4">JC52</strain>
    </source>
</reference>
<name>A0A559KFW3_9BACL</name>
<dbReference type="Pfam" id="PF00082">
    <property type="entry name" value="Peptidase_S8"/>
    <property type="match status" value="1"/>
</dbReference>
<comment type="caution">
    <text evidence="3">The sequence shown here is derived from an EMBL/GenBank/DDBJ whole genome shotgun (WGS) entry which is preliminary data.</text>
</comment>
<dbReference type="InterPro" id="IPR030400">
    <property type="entry name" value="Sedolisin_dom"/>
</dbReference>
<evidence type="ECO:0000256" key="1">
    <source>
        <dbReference type="SAM" id="SignalP"/>
    </source>
</evidence>
<dbReference type="PANTHER" id="PTHR14218">
    <property type="entry name" value="PROTEASE S8 TRIPEPTIDYL PEPTIDASE I CLN2"/>
    <property type="match status" value="1"/>
</dbReference>
<dbReference type="PANTHER" id="PTHR14218:SF15">
    <property type="entry name" value="TRIPEPTIDYL-PEPTIDASE 1"/>
    <property type="match status" value="1"/>
</dbReference>
<keyword evidence="1" id="KW-0732">Signal</keyword>
<protein>
    <submittedName>
        <fullName evidence="3">S8 family serine peptidase</fullName>
    </submittedName>
</protein>
<dbReference type="RefSeq" id="WP_144844507.1">
    <property type="nucleotide sequence ID" value="NZ_VNJI01000005.1"/>
</dbReference>
<feature type="signal peptide" evidence="1">
    <location>
        <begin position="1"/>
        <end position="27"/>
    </location>
</feature>
<dbReference type="AlphaFoldDB" id="A0A559KFW3"/>
<dbReference type="GO" id="GO:0004252">
    <property type="term" value="F:serine-type endopeptidase activity"/>
    <property type="evidence" value="ECO:0007669"/>
    <property type="project" value="InterPro"/>
</dbReference>
<organism evidence="3 4">
    <name type="scientific">Paenibacillus cremeus</name>
    <dbReference type="NCBI Taxonomy" id="2163881"/>
    <lineage>
        <taxon>Bacteria</taxon>
        <taxon>Bacillati</taxon>
        <taxon>Bacillota</taxon>
        <taxon>Bacilli</taxon>
        <taxon>Bacillales</taxon>
        <taxon>Paenibacillaceae</taxon>
        <taxon>Paenibacillus</taxon>
    </lineage>
</organism>
<dbReference type="OrthoDB" id="9002785at2"/>
<evidence type="ECO:0000259" key="2">
    <source>
        <dbReference type="PROSITE" id="PS51695"/>
    </source>
</evidence>
<feature type="domain" description="Peptidase S53" evidence="2">
    <location>
        <begin position="52"/>
        <end position="387"/>
    </location>
</feature>
<sequence length="388" mass="40048">MGFRNRKIAIPALAALLLFSSVGIASADPPLQEAHPPIHMKNNGATPTYKNGFSPAQIKKAYGMDKLEAKYTGENQTIAIVDAYGSPTIENDLQVFNTQFGLPAASLTIAYPQGKPKKPDAGWALETSLDVEWAHALAPKAKILLVVAKSAALTDLIDAIDYATLNGAQVVSNSWGGSEFSSEAMYDAHFQHAGVVYVASSGDDGAGMSWPASSPHVLSVGGTTLKTGPDGSYVSESGWSGSGGGVSAYEARPAYENNWSGIVGTHRGGPDVAWNADPNSGVAVYDSTQLNGQKGWFQVGGTSFGAPCWAALIALANNGRSSSLTSATAIASLYTLAGLTASPGYNGNYQDIVSGNNGTFNAQAGFDLVTGIGTPQAQALIPALSISP</sequence>
<evidence type="ECO:0000313" key="3">
    <source>
        <dbReference type="EMBL" id="TVY11020.1"/>
    </source>
</evidence>
<dbReference type="SUPFAM" id="SSF52743">
    <property type="entry name" value="Subtilisin-like"/>
    <property type="match status" value="1"/>
</dbReference>
<dbReference type="PROSITE" id="PS51695">
    <property type="entry name" value="SEDOLISIN"/>
    <property type="match status" value="1"/>
</dbReference>
<evidence type="ECO:0000313" key="4">
    <source>
        <dbReference type="Proteomes" id="UP000317036"/>
    </source>
</evidence>
<dbReference type="EMBL" id="VNJI01000005">
    <property type="protein sequence ID" value="TVY11020.1"/>
    <property type="molecule type" value="Genomic_DNA"/>
</dbReference>
<gene>
    <name evidence="3" type="ORF">FPZ49_05990</name>
</gene>
<dbReference type="InterPro" id="IPR000209">
    <property type="entry name" value="Peptidase_S8/S53_dom"/>
</dbReference>
<dbReference type="GO" id="GO:0008240">
    <property type="term" value="F:tripeptidyl-peptidase activity"/>
    <property type="evidence" value="ECO:0007669"/>
    <property type="project" value="TreeGrafter"/>
</dbReference>
<accession>A0A559KFW3</accession>
<feature type="chain" id="PRO_5022124820" evidence="1">
    <location>
        <begin position="28"/>
        <end position="388"/>
    </location>
</feature>
<dbReference type="InterPro" id="IPR050819">
    <property type="entry name" value="Tripeptidyl-peptidase_I"/>
</dbReference>
<dbReference type="Proteomes" id="UP000317036">
    <property type="component" value="Unassembled WGS sequence"/>
</dbReference>